<feature type="transmembrane region" description="Helical" evidence="2">
    <location>
        <begin position="40"/>
        <end position="61"/>
    </location>
</feature>
<sequence>MTTTTSAGLSPIGALLGLDAQYTRQYIIYRVELRERKMRFCCLLRVLNLLAMIAVACAWTERIRGSLRPHRSNPRSGSELAGSKAVVDEPYLFNGTVSILDRGPNHLVVSKPPSVLCHRSDWSGSGKKRSAKQRGPPEVPMLQRAREAVGERVNLVHRLDRGASGCLLMSFAGSDENGGNATAVLQESMTRTSSSHKTYLALVRGEGILKGRDFRQEGWFEVSRPIKNEAGTLKNATSYFRFIAGQGNENGALEDVPRASLVLARIKTGRWHQIRKHLNGLSHPIIGDSTHGNSKTNREWRQKWGLEPERTCLHLLKLELPATPFTPNGISVVDALPPDMTNMLRDHFPPEFLETAETVLNEEGLTLRIDKRPDIVPVSFTIS</sequence>
<keyword evidence="5" id="KW-1185">Reference proteome</keyword>
<comment type="similarity">
    <text evidence="1">Belongs to the pseudouridine synthase RluA family.</text>
</comment>
<feature type="domain" description="Pseudouridine synthase RsuA/RluA-like" evidence="3">
    <location>
        <begin position="105"/>
        <end position="279"/>
    </location>
</feature>
<dbReference type="InterPro" id="IPR006145">
    <property type="entry name" value="PsdUridine_synth_RsuA/RluA"/>
</dbReference>
<protein>
    <recommendedName>
        <fullName evidence="3">Pseudouridine synthase RsuA/RluA-like domain-containing protein</fullName>
    </recommendedName>
</protein>
<dbReference type="Proteomes" id="UP000291116">
    <property type="component" value="Unassembled WGS sequence"/>
</dbReference>
<dbReference type="EMBL" id="CAACVS010000073">
    <property type="protein sequence ID" value="VEU35956.1"/>
    <property type="molecule type" value="Genomic_DNA"/>
</dbReference>
<dbReference type="GO" id="GO:0003723">
    <property type="term" value="F:RNA binding"/>
    <property type="evidence" value="ECO:0007669"/>
    <property type="project" value="InterPro"/>
</dbReference>
<dbReference type="GO" id="GO:0009982">
    <property type="term" value="F:pseudouridine synthase activity"/>
    <property type="evidence" value="ECO:0007669"/>
    <property type="project" value="InterPro"/>
</dbReference>
<accession>A0A448Z1P7</accession>
<organism evidence="4 5">
    <name type="scientific">Pseudo-nitzschia multistriata</name>
    <dbReference type="NCBI Taxonomy" id="183589"/>
    <lineage>
        <taxon>Eukaryota</taxon>
        <taxon>Sar</taxon>
        <taxon>Stramenopiles</taxon>
        <taxon>Ochrophyta</taxon>
        <taxon>Bacillariophyta</taxon>
        <taxon>Bacillariophyceae</taxon>
        <taxon>Bacillariophycidae</taxon>
        <taxon>Bacillariales</taxon>
        <taxon>Bacillariaceae</taxon>
        <taxon>Pseudo-nitzschia</taxon>
    </lineage>
</organism>
<dbReference type="Pfam" id="PF00849">
    <property type="entry name" value="PseudoU_synth_2"/>
    <property type="match status" value="1"/>
</dbReference>
<reference evidence="4 5" key="1">
    <citation type="submission" date="2019-01" db="EMBL/GenBank/DDBJ databases">
        <authorList>
            <person name="Ferrante I. M."/>
        </authorList>
    </citation>
    <scope>NUCLEOTIDE SEQUENCE [LARGE SCALE GENOMIC DNA]</scope>
    <source>
        <strain evidence="4 5">B856</strain>
    </source>
</reference>
<keyword evidence="2" id="KW-0472">Membrane</keyword>
<dbReference type="SUPFAM" id="SSF55120">
    <property type="entry name" value="Pseudouridine synthase"/>
    <property type="match status" value="1"/>
</dbReference>
<gene>
    <name evidence="4" type="ORF">PSNMU_V1.4_AUG-EV-PASAV3_0027040</name>
</gene>
<evidence type="ECO:0000313" key="4">
    <source>
        <dbReference type="EMBL" id="VEU35956.1"/>
    </source>
</evidence>
<dbReference type="InterPro" id="IPR020103">
    <property type="entry name" value="PsdUridine_synth_cat_dom_sf"/>
</dbReference>
<keyword evidence="2" id="KW-1133">Transmembrane helix</keyword>
<dbReference type="GO" id="GO:0000455">
    <property type="term" value="P:enzyme-directed rRNA pseudouridine synthesis"/>
    <property type="evidence" value="ECO:0007669"/>
    <property type="project" value="TreeGrafter"/>
</dbReference>
<dbReference type="Gene3D" id="3.30.2350.10">
    <property type="entry name" value="Pseudouridine synthase"/>
    <property type="match status" value="1"/>
</dbReference>
<keyword evidence="2" id="KW-0812">Transmembrane</keyword>
<dbReference type="PANTHER" id="PTHR21600">
    <property type="entry name" value="MITOCHONDRIAL RNA PSEUDOURIDINE SYNTHASE"/>
    <property type="match status" value="1"/>
</dbReference>
<evidence type="ECO:0000256" key="2">
    <source>
        <dbReference type="SAM" id="Phobius"/>
    </source>
</evidence>
<proteinExistence type="inferred from homology"/>
<evidence type="ECO:0000259" key="3">
    <source>
        <dbReference type="Pfam" id="PF00849"/>
    </source>
</evidence>
<dbReference type="PANTHER" id="PTHR21600:SF87">
    <property type="entry name" value="RNA PSEUDOURIDYLATE SYNTHASE DOMAIN-CONTAINING PROTEIN 1"/>
    <property type="match status" value="1"/>
</dbReference>
<evidence type="ECO:0000256" key="1">
    <source>
        <dbReference type="ARBA" id="ARBA00010876"/>
    </source>
</evidence>
<dbReference type="AlphaFoldDB" id="A0A448Z1P7"/>
<dbReference type="InterPro" id="IPR050188">
    <property type="entry name" value="RluA_PseudoU_synthase"/>
</dbReference>
<name>A0A448Z1P7_9STRA</name>
<evidence type="ECO:0000313" key="5">
    <source>
        <dbReference type="Proteomes" id="UP000291116"/>
    </source>
</evidence>
<dbReference type="OrthoDB" id="424794at2759"/>